<evidence type="ECO:0000313" key="10">
    <source>
        <dbReference type="EMBL" id="MVO99626.1"/>
    </source>
</evidence>
<reference evidence="10 11" key="1">
    <citation type="journal article" date="2019" name="Microorganisms">
        <title>Paenibacillus lutrae sp. nov., A Chitinolytic Species Isolated from A River Otter in Castril Natural Park, Granada, Spain.</title>
        <authorList>
            <person name="Rodriguez M."/>
            <person name="Reina J.C."/>
            <person name="Bejar V."/>
            <person name="Llamas I."/>
        </authorList>
    </citation>
    <scope>NUCLEOTIDE SEQUENCE [LARGE SCALE GENOMIC DNA]</scope>
    <source>
        <strain evidence="10 11">N10</strain>
    </source>
</reference>
<name>A0A7X3FHU8_9BACL</name>
<dbReference type="InterPro" id="IPR008844">
    <property type="entry name" value="Spore_GerAC-like"/>
</dbReference>
<dbReference type="EMBL" id="RHLK01000003">
    <property type="protein sequence ID" value="MVO99626.1"/>
    <property type="molecule type" value="Genomic_DNA"/>
</dbReference>
<dbReference type="AlphaFoldDB" id="A0A7X3FHU8"/>
<dbReference type="InterPro" id="IPR057336">
    <property type="entry name" value="GerAC_N"/>
</dbReference>
<evidence type="ECO:0000313" key="11">
    <source>
        <dbReference type="Proteomes" id="UP000490800"/>
    </source>
</evidence>
<keyword evidence="4" id="KW-0732">Signal</keyword>
<protein>
    <submittedName>
        <fullName evidence="10">Ger(X)C family spore germination protein</fullName>
    </submittedName>
</protein>
<evidence type="ECO:0000256" key="3">
    <source>
        <dbReference type="ARBA" id="ARBA00022544"/>
    </source>
</evidence>
<evidence type="ECO:0000256" key="5">
    <source>
        <dbReference type="ARBA" id="ARBA00023136"/>
    </source>
</evidence>
<dbReference type="RefSeq" id="WP_166541899.1">
    <property type="nucleotide sequence ID" value="NZ_RHLK01000003.1"/>
</dbReference>
<dbReference type="NCBIfam" id="TIGR02887">
    <property type="entry name" value="spore_ger_x_C"/>
    <property type="match status" value="1"/>
</dbReference>
<evidence type="ECO:0000256" key="7">
    <source>
        <dbReference type="ARBA" id="ARBA00023288"/>
    </source>
</evidence>
<dbReference type="GO" id="GO:0016020">
    <property type="term" value="C:membrane"/>
    <property type="evidence" value="ECO:0007669"/>
    <property type="project" value="UniProtKB-SubCell"/>
</dbReference>
<dbReference type="PANTHER" id="PTHR35789:SF1">
    <property type="entry name" value="SPORE GERMINATION PROTEIN B3"/>
    <property type="match status" value="1"/>
</dbReference>
<keyword evidence="3" id="KW-0309">Germination</keyword>
<keyword evidence="5" id="KW-0472">Membrane</keyword>
<dbReference type="GO" id="GO:0009847">
    <property type="term" value="P:spore germination"/>
    <property type="evidence" value="ECO:0007669"/>
    <property type="project" value="InterPro"/>
</dbReference>
<feature type="domain" description="Spore germination protein N-terminal" evidence="9">
    <location>
        <begin position="24"/>
        <end position="192"/>
    </location>
</feature>
<sequence>MKPNHVFLVLILLAGCLAGGCNFKDIDKRVFVVSMGIDKGEGSDMRVSLKLAIPQGNPKEGAEEFEIIEEEARTISDALRKAKSKVDKELDYGHMKVLLIGEEMAREDIYRVINWAVRRRDIQRISMLGIGSPSALDAQKVKPKSERIPSNALILSLSKNGTESPFIVSEFLFDYQRRLDEKGLDPFLPVVEAKKDYFVINRVVLMRKNKIAVELSPDETKIYNLLVSRNLKTNMSAQTENNFYEINVDTSRASYKIEETGKSRVLKYKIKISSNLEENEMREKFTRERLDEIEKIFEKEISRQVTAFLAKLQKNKTDPIGFGLRYISRHWNNETEWEEWERLFPALEFEVETHVRIHSAGTVH</sequence>
<evidence type="ECO:0000256" key="1">
    <source>
        <dbReference type="ARBA" id="ARBA00004635"/>
    </source>
</evidence>
<evidence type="ECO:0000256" key="2">
    <source>
        <dbReference type="ARBA" id="ARBA00007886"/>
    </source>
</evidence>
<dbReference type="InterPro" id="IPR038501">
    <property type="entry name" value="Spore_GerAC_C_sf"/>
</dbReference>
<feature type="domain" description="Spore germination GerAC-like C-terminal" evidence="8">
    <location>
        <begin position="204"/>
        <end position="361"/>
    </location>
</feature>
<evidence type="ECO:0000256" key="4">
    <source>
        <dbReference type="ARBA" id="ARBA00022729"/>
    </source>
</evidence>
<proteinExistence type="inferred from homology"/>
<keyword evidence="11" id="KW-1185">Reference proteome</keyword>
<comment type="caution">
    <text evidence="10">The sequence shown here is derived from an EMBL/GenBank/DDBJ whole genome shotgun (WGS) entry which is preliminary data.</text>
</comment>
<keyword evidence="7" id="KW-0449">Lipoprotein</keyword>
<dbReference type="PANTHER" id="PTHR35789">
    <property type="entry name" value="SPORE GERMINATION PROTEIN B3"/>
    <property type="match status" value="1"/>
</dbReference>
<dbReference type="InterPro" id="IPR046953">
    <property type="entry name" value="Spore_GerAC-like_C"/>
</dbReference>
<comment type="similarity">
    <text evidence="2">Belongs to the GerABKC lipoprotein family.</text>
</comment>
<dbReference type="Pfam" id="PF05504">
    <property type="entry name" value="Spore_GerAC"/>
    <property type="match status" value="1"/>
</dbReference>
<dbReference type="Gene3D" id="3.30.300.210">
    <property type="entry name" value="Nutrient germinant receptor protein C, domain 3"/>
    <property type="match status" value="1"/>
</dbReference>
<evidence type="ECO:0000256" key="6">
    <source>
        <dbReference type="ARBA" id="ARBA00023139"/>
    </source>
</evidence>
<evidence type="ECO:0000259" key="9">
    <source>
        <dbReference type="Pfam" id="PF25198"/>
    </source>
</evidence>
<dbReference type="Proteomes" id="UP000490800">
    <property type="component" value="Unassembled WGS sequence"/>
</dbReference>
<keyword evidence="6" id="KW-0564">Palmitate</keyword>
<comment type="subcellular location">
    <subcellularLocation>
        <location evidence="1">Membrane</location>
        <topology evidence="1">Lipid-anchor</topology>
    </subcellularLocation>
</comment>
<dbReference type="Pfam" id="PF25198">
    <property type="entry name" value="Spore_GerAC_N"/>
    <property type="match status" value="1"/>
</dbReference>
<evidence type="ECO:0000259" key="8">
    <source>
        <dbReference type="Pfam" id="PF05504"/>
    </source>
</evidence>
<dbReference type="PROSITE" id="PS51257">
    <property type="entry name" value="PROKAR_LIPOPROTEIN"/>
    <property type="match status" value="1"/>
</dbReference>
<accession>A0A7X3FHU8</accession>
<gene>
    <name evidence="10" type="ORF">EDM21_08795</name>
</gene>
<organism evidence="10 11">
    <name type="scientific">Paenibacillus lutrae</name>
    <dbReference type="NCBI Taxonomy" id="2078573"/>
    <lineage>
        <taxon>Bacteria</taxon>
        <taxon>Bacillati</taxon>
        <taxon>Bacillota</taxon>
        <taxon>Bacilli</taxon>
        <taxon>Bacillales</taxon>
        <taxon>Paenibacillaceae</taxon>
        <taxon>Paenibacillus</taxon>
    </lineage>
</organism>